<keyword evidence="5 7" id="KW-0472">Membrane</keyword>
<evidence type="ECO:0000256" key="6">
    <source>
        <dbReference type="ARBA" id="ARBA00023180"/>
    </source>
</evidence>
<evidence type="ECO:0000256" key="5">
    <source>
        <dbReference type="ARBA" id="ARBA00023136"/>
    </source>
</evidence>
<evidence type="ECO:0000256" key="4">
    <source>
        <dbReference type="ARBA" id="ARBA00022989"/>
    </source>
</evidence>
<keyword evidence="4 7" id="KW-1133">Transmembrane helix</keyword>
<dbReference type="Pfam" id="PF01130">
    <property type="entry name" value="CD36"/>
    <property type="match status" value="1"/>
</dbReference>
<evidence type="ECO:0000313" key="8">
    <source>
        <dbReference type="Proteomes" id="UP000887574"/>
    </source>
</evidence>
<dbReference type="Proteomes" id="UP000887574">
    <property type="component" value="Unplaced"/>
</dbReference>
<evidence type="ECO:0000256" key="2">
    <source>
        <dbReference type="ARBA" id="ARBA00010532"/>
    </source>
</evidence>
<feature type="transmembrane region" description="Helical" evidence="7">
    <location>
        <begin position="26"/>
        <end position="49"/>
    </location>
</feature>
<dbReference type="WBParaSite" id="jg6892">
    <property type="protein sequence ID" value="jg6892"/>
    <property type="gene ID" value="jg6892"/>
</dbReference>
<dbReference type="PANTHER" id="PTHR11923">
    <property type="entry name" value="SCAVENGER RECEPTOR CLASS B TYPE-1 SR-B1"/>
    <property type="match status" value="1"/>
</dbReference>
<dbReference type="PANTHER" id="PTHR11923:SF55">
    <property type="entry name" value="SCAVENGER RECEPTOR (CD36 FAMILY) RELATED"/>
    <property type="match status" value="1"/>
</dbReference>
<dbReference type="GO" id="GO:0005737">
    <property type="term" value="C:cytoplasm"/>
    <property type="evidence" value="ECO:0007669"/>
    <property type="project" value="TreeGrafter"/>
</dbReference>
<protein>
    <submittedName>
        <fullName evidence="9">Scavenger receptor class B member 1</fullName>
    </submittedName>
</protein>
<keyword evidence="6" id="KW-0325">Glycoprotein</keyword>
<dbReference type="GO" id="GO:0005044">
    <property type="term" value="F:scavenger receptor activity"/>
    <property type="evidence" value="ECO:0007669"/>
    <property type="project" value="TreeGrafter"/>
</dbReference>
<name>A0A915EKH2_9BILA</name>
<dbReference type="GO" id="GO:0016020">
    <property type="term" value="C:membrane"/>
    <property type="evidence" value="ECO:0007669"/>
    <property type="project" value="UniProtKB-SubCell"/>
</dbReference>
<feature type="transmembrane region" description="Helical" evidence="7">
    <location>
        <begin position="485"/>
        <end position="516"/>
    </location>
</feature>
<sequence length="544" mass="60305">MGVCKCQGCCCWCCGSQRTSLFQPNGWTICLVGLGLLSLVAAIALWAFLPSLYIKLLYSQLVLSGPDETGQLPKRTYLWSHAPVDTFMHFHIVRELGPFVVRVIDTKKEVDFKNSGEKVHYKNYRTFVFDEEKSCAECRYDTVLTIPNLVTTAALAQLNNNFIEVPFGELMFDGYVDALLSAAHLPIVSLLSNMLNNGSSVIPFPLPDAPTMALFNGYNNSNDMDYLIDTGLQNIELIGQIYDWAGFGNMLPEQWWGTPAARMINGSDSGSFQAPGSIDQSSTLPLLEFRVPIDHYDTNLAENVGFRYSNPEAVNYFPDWPNCPASSTSSSPNCNVLGLDCSLSANFCNKCCNGSFVGGTYVLPPGFSLLSAIQLTVRIDTYRIKQKHYSTLPTIAFPPHFAYSPAEVYESVDGLKPDLELHTPMSYHYEPVTGSPLSINVRFQTSLPIYRNHRSVLPGQLPNKLLPLFYVDTKTSLKPFAYDQLYLGVVIVPQVLFVAKIVTSLLVAVFIVGGVACQCLWPHPRSIGSAVYDERFTTVNSARF</sequence>
<keyword evidence="8" id="KW-1185">Reference proteome</keyword>
<dbReference type="InterPro" id="IPR002159">
    <property type="entry name" value="CD36_fam"/>
</dbReference>
<organism evidence="8 9">
    <name type="scientific">Ditylenchus dipsaci</name>
    <dbReference type="NCBI Taxonomy" id="166011"/>
    <lineage>
        <taxon>Eukaryota</taxon>
        <taxon>Metazoa</taxon>
        <taxon>Ecdysozoa</taxon>
        <taxon>Nematoda</taxon>
        <taxon>Chromadorea</taxon>
        <taxon>Rhabditida</taxon>
        <taxon>Tylenchina</taxon>
        <taxon>Tylenchomorpha</taxon>
        <taxon>Sphaerularioidea</taxon>
        <taxon>Anguinidae</taxon>
        <taxon>Anguininae</taxon>
        <taxon>Ditylenchus</taxon>
    </lineage>
</organism>
<evidence type="ECO:0000256" key="7">
    <source>
        <dbReference type="SAM" id="Phobius"/>
    </source>
</evidence>
<comment type="similarity">
    <text evidence="2">Belongs to the CD36 family.</text>
</comment>
<reference evidence="9" key="1">
    <citation type="submission" date="2022-11" db="UniProtKB">
        <authorList>
            <consortium name="WormBaseParasite"/>
        </authorList>
    </citation>
    <scope>IDENTIFICATION</scope>
</reference>
<keyword evidence="3 7" id="KW-0812">Transmembrane</keyword>
<dbReference type="AlphaFoldDB" id="A0A915EKH2"/>
<accession>A0A915EKH2</accession>
<proteinExistence type="inferred from homology"/>
<evidence type="ECO:0000256" key="3">
    <source>
        <dbReference type="ARBA" id="ARBA00022692"/>
    </source>
</evidence>
<evidence type="ECO:0000313" key="9">
    <source>
        <dbReference type="WBParaSite" id="jg6892"/>
    </source>
</evidence>
<evidence type="ECO:0000256" key="1">
    <source>
        <dbReference type="ARBA" id="ARBA00004370"/>
    </source>
</evidence>
<comment type="subcellular location">
    <subcellularLocation>
        <location evidence="1">Membrane</location>
    </subcellularLocation>
</comment>